<evidence type="ECO:0000256" key="1">
    <source>
        <dbReference type="SAM" id="MobiDB-lite"/>
    </source>
</evidence>
<evidence type="ECO:0000313" key="3">
    <source>
        <dbReference type="Proteomes" id="UP000326757"/>
    </source>
</evidence>
<name>A0A5N6KBZ0_MONLA</name>
<feature type="compositionally biased region" description="Low complexity" evidence="1">
    <location>
        <begin position="114"/>
        <end position="130"/>
    </location>
</feature>
<feature type="region of interest" description="Disordered" evidence="1">
    <location>
        <begin position="43"/>
        <end position="304"/>
    </location>
</feature>
<evidence type="ECO:0008006" key="4">
    <source>
        <dbReference type="Google" id="ProtNLM"/>
    </source>
</evidence>
<reference evidence="2 3" key="1">
    <citation type="submission" date="2019-06" db="EMBL/GenBank/DDBJ databases">
        <title>Genome Sequence of the Brown Rot Fungal Pathogen Monilinia laxa.</title>
        <authorList>
            <person name="De Miccolis Angelini R.M."/>
            <person name="Landi L."/>
            <person name="Abate D."/>
            <person name="Pollastro S."/>
            <person name="Romanazzi G."/>
            <person name="Faretra F."/>
        </authorList>
    </citation>
    <scope>NUCLEOTIDE SEQUENCE [LARGE SCALE GENOMIC DNA]</scope>
    <source>
        <strain evidence="2 3">Mlax316</strain>
    </source>
</reference>
<dbReference type="OrthoDB" id="437973at2759"/>
<keyword evidence="3" id="KW-1185">Reference proteome</keyword>
<comment type="caution">
    <text evidence="2">The sequence shown here is derived from an EMBL/GenBank/DDBJ whole genome shotgun (WGS) entry which is preliminary data.</text>
</comment>
<dbReference type="AlphaFoldDB" id="A0A5N6KBZ0"/>
<proteinExistence type="predicted"/>
<evidence type="ECO:0000313" key="2">
    <source>
        <dbReference type="EMBL" id="KAB8300921.1"/>
    </source>
</evidence>
<organism evidence="2 3">
    <name type="scientific">Monilinia laxa</name>
    <name type="common">Brown rot fungus</name>
    <name type="synonym">Sclerotinia laxa</name>
    <dbReference type="NCBI Taxonomy" id="61186"/>
    <lineage>
        <taxon>Eukaryota</taxon>
        <taxon>Fungi</taxon>
        <taxon>Dikarya</taxon>
        <taxon>Ascomycota</taxon>
        <taxon>Pezizomycotina</taxon>
        <taxon>Leotiomycetes</taxon>
        <taxon>Helotiales</taxon>
        <taxon>Sclerotiniaceae</taxon>
        <taxon>Monilinia</taxon>
    </lineage>
</organism>
<feature type="region of interest" description="Disordered" evidence="1">
    <location>
        <begin position="1"/>
        <end position="22"/>
    </location>
</feature>
<accession>A0A5N6KBZ0</accession>
<dbReference type="Proteomes" id="UP000326757">
    <property type="component" value="Unassembled WGS sequence"/>
</dbReference>
<feature type="compositionally biased region" description="Basic and acidic residues" evidence="1">
    <location>
        <begin position="197"/>
        <end position="219"/>
    </location>
</feature>
<feature type="compositionally biased region" description="Basic and acidic residues" evidence="1">
    <location>
        <begin position="74"/>
        <end position="101"/>
    </location>
</feature>
<dbReference type="Pfam" id="PF13917">
    <property type="entry name" value="zf-CCHC_3"/>
    <property type="match status" value="1"/>
</dbReference>
<protein>
    <recommendedName>
        <fullName evidence="4">Zinc knuckle-domain-containing protein</fullName>
    </recommendedName>
</protein>
<gene>
    <name evidence="2" type="ORF">EYC80_002846</name>
</gene>
<dbReference type="EMBL" id="VIGI01000004">
    <property type="protein sequence ID" value="KAB8300921.1"/>
    <property type="molecule type" value="Genomic_DNA"/>
</dbReference>
<feature type="compositionally biased region" description="Basic and acidic residues" evidence="1">
    <location>
        <begin position="251"/>
        <end position="270"/>
    </location>
</feature>
<feature type="compositionally biased region" description="Basic and acidic residues" evidence="1">
    <location>
        <begin position="226"/>
        <end position="243"/>
    </location>
</feature>
<sequence>MNRYHGINRPATIGGPSKASASTTCQKCLKKGHYSYECKANAQERPYVSRPSRTQQLSNPKLVPKLTSDVPQDLLKKKGIADEQLAKLEKERGRKRERQNEDIEMGAAKRRRSASSASSVSTISTNMSRSPSPIETRRAPDTYNSRSIRRSHSPPRPGSSRLKRRTPSLSPSPPPRQDIRDSGRKRRRDSFSSIDSYKSRDEQSMRDSRDSRDSRERANSRSTRKKFNDRSPEARGRRTESRSPYRTRRNISNDRRRLDEPRIKEERRDSFASAEAHAPSPPRERSMSPFSKRLALTQAMNMGR</sequence>